<accession>A0A1E5Q2S0</accession>
<keyword evidence="2" id="KW-1185">Reference proteome</keyword>
<dbReference type="EMBL" id="MEHK01000001">
    <property type="protein sequence ID" value="OEJ36109.1"/>
    <property type="molecule type" value="Genomic_DNA"/>
</dbReference>
<proteinExistence type="predicted"/>
<evidence type="ECO:0000313" key="2">
    <source>
        <dbReference type="Proteomes" id="UP000095705"/>
    </source>
</evidence>
<reference evidence="1 2" key="1">
    <citation type="submission" date="2016-08" db="EMBL/GenBank/DDBJ databases">
        <title>The complete genome of Streptomyces subrutilus 10-1-1.</title>
        <authorList>
            <person name="Chen X."/>
        </authorList>
    </citation>
    <scope>NUCLEOTIDE SEQUENCE [LARGE SCALE GENOMIC DNA]</scope>
    <source>
        <strain evidence="1 2">10-1-1</strain>
    </source>
</reference>
<protein>
    <submittedName>
        <fullName evidence="1">Uncharacterized protein</fullName>
    </submittedName>
</protein>
<gene>
    <name evidence="1" type="ORF">BGK67_31465</name>
</gene>
<dbReference type="Pfam" id="PF19746">
    <property type="entry name" value="DUF6233"/>
    <property type="match status" value="1"/>
</dbReference>
<organism evidence="1 2">
    <name type="scientific">Streptomyces subrutilus</name>
    <dbReference type="NCBI Taxonomy" id="36818"/>
    <lineage>
        <taxon>Bacteria</taxon>
        <taxon>Bacillati</taxon>
        <taxon>Actinomycetota</taxon>
        <taxon>Actinomycetes</taxon>
        <taxon>Kitasatosporales</taxon>
        <taxon>Streptomycetaceae</taxon>
        <taxon>Streptomyces</taxon>
    </lineage>
</organism>
<name>A0A1E5Q2S0_9ACTN</name>
<dbReference type="InterPro" id="IPR046200">
    <property type="entry name" value="DUF6233"/>
</dbReference>
<dbReference type="Proteomes" id="UP000095705">
    <property type="component" value="Unassembled WGS sequence"/>
</dbReference>
<dbReference type="AlphaFoldDB" id="A0A1E5Q2S0"/>
<comment type="caution">
    <text evidence="1">The sequence shown here is derived from an EMBL/GenBank/DDBJ whole genome shotgun (WGS) entry which is preliminary data.</text>
</comment>
<sequence length="96" mass="10751">MRAWLQWQQRQVEERIRGLEAELAAEQSRRPLPPPPDWKAESIRTAAGAKPLRVHVGDCTMGSGKAIDRDQARRMLADNVEACPYCNPDTALGLLD</sequence>
<evidence type="ECO:0000313" key="1">
    <source>
        <dbReference type="EMBL" id="OEJ36109.1"/>
    </source>
</evidence>